<dbReference type="RefSeq" id="WP_003536984.1">
    <property type="nucleotide sequence ID" value="NZ_CP009145.1"/>
</dbReference>
<dbReference type="EMBL" id="WISR01000141">
    <property type="protein sequence ID" value="MQW33977.1"/>
    <property type="molecule type" value="Genomic_DNA"/>
</dbReference>
<dbReference type="Proteomes" id="UP000429484">
    <property type="component" value="Unassembled WGS sequence"/>
</dbReference>
<comment type="caution">
    <text evidence="1">The sequence shown here is derived from an EMBL/GenBank/DDBJ whole genome shotgun (WGS) entry which is preliminary data.</text>
</comment>
<evidence type="ECO:0000313" key="2">
    <source>
        <dbReference type="Proteomes" id="UP000429484"/>
    </source>
</evidence>
<evidence type="ECO:0000313" key="1">
    <source>
        <dbReference type="EMBL" id="MQW33977.1"/>
    </source>
</evidence>
<sequence>MSDAGKIEAQLRAIAKVRLPHGASEEEIADFVRGLAILDDVTLRARRVAERLAQDEMQP</sequence>
<dbReference type="KEGG" id="smer:DU99_22245"/>
<protein>
    <submittedName>
        <fullName evidence="1">Uncharacterized protein</fullName>
    </submittedName>
</protein>
<proteinExistence type="predicted"/>
<reference evidence="1 2" key="1">
    <citation type="journal article" date="2013" name="Genome Biol.">
        <title>Comparative genomics of the core and accessory genomes of 48 Sinorhizobium strains comprising five genospecies.</title>
        <authorList>
            <person name="Sugawara M."/>
            <person name="Epstein B."/>
            <person name="Badgley B.D."/>
            <person name="Unno T."/>
            <person name="Xu L."/>
            <person name="Reese J."/>
            <person name="Gyaneshwar P."/>
            <person name="Denny R."/>
            <person name="Mudge J."/>
            <person name="Bharti A.K."/>
            <person name="Farmer A.D."/>
            <person name="May G.D."/>
            <person name="Woodward J.E."/>
            <person name="Medigue C."/>
            <person name="Vallenet D."/>
            <person name="Lajus A."/>
            <person name="Rouy Z."/>
            <person name="Martinez-Vaz B."/>
            <person name="Tiffin P."/>
            <person name="Young N.D."/>
            <person name="Sadowsky M.J."/>
        </authorList>
    </citation>
    <scope>NUCLEOTIDE SEQUENCE [LARGE SCALE GENOMIC DNA]</scope>
    <source>
        <strain evidence="1 2">N6B1</strain>
    </source>
</reference>
<accession>A0A222GSS8</accession>
<dbReference type="GeneID" id="25012218"/>
<gene>
    <name evidence="1" type="ORF">GHK53_14580</name>
</gene>
<dbReference type="AlphaFoldDB" id="A0A222GSS8"/>
<name>A0A222GSS8_RHIML</name>
<organism evidence="1 2">
    <name type="scientific">Rhizobium meliloti</name>
    <name type="common">Ensifer meliloti</name>
    <name type="synonym">Sinorhizobium meliloti</name>
    <dbReference type="NCBI Taxonomy" id="382"/>
    <lineage>
        <taxon>Bacteria</taxon>
        <taxon>Pseudomonadati</taxon>
        <taxon>Pseudomonadota</taxon>
        <taxon>Alphaproteobacteria</taxon>
        <taxon>Hyphomicrobiales</taxon>
        <taxon>Rhizobiaceae</taxon>
        <taxon>Sinorhizobium/Ensifer group</taxon>
        <taxon>Sinorhizobium</taxon>
    </lineage>
</organism>
<dbReference type="OMA" id="EIGHDCA"/>